<dbReference type="Proteomes" id="UP000799770">
    <property type="component" value="Unassembled WGS sequence"/>
</dbReference>
<keyword evidence="1" id="KW-0732">Signal</keyword>
<evidence type="ECO:0000313" key="2">
    <source>
        <dbReference type="EMBL" id="KAF2120401.1"/>
    </source>
</evidence>
<gene>
    <name evidence="2" type="ORF">BDV96DRAFT_595935</name>
</gene>
<sequence length="204" mass="23158">MKYALSLLLLGASALATPLASTLLPRDEGRKLRIGLQSQQRNFHCKKERKFSAYLGIGCKHHREKCDSTIIEDKWFSYTLEQTIEPMLCMTKPGYNLERYIVQRFSLHEVSAFRGVNLKDKTHKVPLPHGRLDMGWCGPGITCYYERIGENDGTFVMGHDRHSCTRVQGRHADESDPLYTHASGCTGDTNAQPPVRRNVIECAF</sequence>
<feature type="signal peptide" evidence="1">
    <location>
        <begin position="1"/>
        <end position="16"/>
    </location>
</feature>
<dbReference type="EMBL" id="ML977314">
    <property type="protein sequence ID" value="KAF2120401.1"/>
    <property type="molecule type" value="Genomic_DNA"/>
</dbReference>
<name>A0A6A5ZQ57_9PLEO</name>
<reference evidence="2" key="1">
    <citation type="journal article" date="2020" name="Stud. Mycol.">
        <title>101 Dothideomycetes genomes: a test case for predicting lifestyles and emergence of pathogens.</title>
        <authorList>
            <person name="Haridas S."/>
            <person name="Albert R."/>
            <person name="Binder M."/>
            <person name="Bloem J."/>
            <person name="Labutti K."/>
            <person name="Salamov A."/>
            <person name="Andreopoulos B."/>
            <person name="Baker S."/>
            <person name="Barry K."/>
            <person name="Bills G."/>
            <person name="Bluhm B."/>
            <person name="Cannon C."/>
            <person name="Castanera R."/>
            <person name="Culley D."/>
            <person name="Daum C."/>
            <person name="Ezra D."/>
            <person name="Gonzalez J."/>
            <person name="Henrissat B."/>
            <person name="Kuo A."/>
            <person name="Liang C."/>
            <person name="Lipzen A."/>
            <person name="Lutzoni F."/>
            <person name="Magnuson J."/>
            <person name="Mondo S."/>
            <person name="Nolan M."/>
            <person name="Ohm R."/>
            <person name="Pangilinan J."/>
            <person name="Park H.-J."/>
            <person name="Ramirez L."/>
            <person name="Alfaro M."/>
            <person name="Sun H."/>
            <person name="Tritt A."/>
            <person name="Yoshinaga Y."/>
            <person name="Zwiers L.-H."/>
            <person name="Turgeon B."/>
            <person name="Goodwin S."/>
            <person name="Spatafora J."/>
            <person name="Crous P."/>
            <person name="Grigoriev I."/>
        </authorList>
    </citation>
    <scope>NUCLEOTIDE SEQUENCE</scope>
    <source>
        <strain evidence="2">CBS 627.86</strain>
    </source>
</reference>
<keyword evidence="3" id="KW-1185">Reference proteome</keyword>
<evidence type="ECO:0000313" key="3">
    <source>
        <dbReference type="Proteomes" id="UP000799770"/>
    </source>
</evidence>
<evidence type="ECO:0000256" key="1">
    <source>
        <dbReference type="SAM" id="SignalP"/>
    </source>
</evidence>
<proteinExistence type="predicted"/>
<feature type="chain" id="PRO_5025610421" evidence="1">
    <location>
        <begin position="17"/>
        <end position="204"/>
    </location>
</feature>
<organism evidence="2 3">
    <name type="scientific">Lophiotrema nucula</name>
    <dbReference type="NCBI Taxonomy" id="690887"/>
    <lineage>
        <taxon>Eukaryota</taxon>
        <taxon>Fungi</taxon>
        <taxon>Dikarya</taxon>
        <taxon>Ascomycota</taxon>
        <taxon>Pezizomycotina</taxon>
        <taxon>Dothideomycetes</taxon>
        <taxon>Pleosporomycetidae</taxon>
        <taxon>Pleosporales</taxon>
        <taxon>Lophiotremataceae</taxon>
        <taxon>Lophiotrema</taxon>
    </lineage>
</organism>
<dbReference type="AlphaFoldDB" id="A0A6A5ZQ57"/>
<protein>
    <submittedName>
        <fullName evidence="2">Uncharacterized protein</fullName>
    </submittedName>
</protein>
<accession>A0A6A5ZQ57</accession>